<keyword evidence="2" id="KW-1185">Reference proteome</keyword>
<dbReference type="RefSeq" id="WP_103059331.1">
    <property type="nucleotide sequence ID" value="NZ_BSOF01000029.1"/>
</dbReference>
<proteinExistence type="predicted"/>
<dbReference type="GO" id="GO:0000271">
    <property type="term" value="P:polysaccharide biosynthetic process"/>
    <property type="evidence" value="ECO:0007669"/>
    <property type="project" value="InterPro"/>
</dbReference>
<gene>
    <name evidence="1" type="ORF">COO59_08260</name>
</gene>
<dbReference type="OrthoDB" id="6713140at2"/>
<evidence type="ECO:0000313" key="2">
    <source>
        <dbReference type="Proteomes" id="UP000236345"/>
    </source>
</evidence>
<comment type="caution">
    <text evidence="1">The sequence shown here is derived from an EMBL/GenBank/DDBJ whole genome shotgun (WGS) entry which is preliminary data.</text>
</comment>
<dbReference type="Pfam" id="PF05159">
    <property type="entry name" value="Capsule_synth"/>
    <property type="match status" value="1"/>
</dbReference>
<dbReference type="AlphaFoldDB" id="A0A2K1QAA8"/>
<organism evidence="1 2">
    <name type="scientific">Mixta theicola</name>
    <dbReference type="NCBI Taxonomy" id="1458355"/>
    <lineage>
        <taxon>Bacteria</taxon>
        <taxon>Pseudomonadati</taxon>
        <taxon>Pseudomonadota</taxon>
        <taxon>Gammaproteobacteria</taxon>
        <taxon>Enterobacterales</taxon>
        <taxon>Erwiniaceae</taxon>
        <taxon>Mixta</taxon>
    </lineage>
</organism>
<reference evidence="2" key="1">
    <citation type="submission" date="2017-09" db="EMBL/GenBank/DDBJ databases">
        <authorList>
            <person name="Palmer M."/>
            <person name="Steenkamp E.T."/>
            <person name="Coetzee M.P."/>
            <person name="Avontuur J.R."/>
            <person name="Van Zyl E."/>
            <person name="Chan W.-Y."/>
            <person name="Blom J."/>
            <person name="Venter S.N."/>
        </authorList>
    </citation>
    <scope>NUCLEOTIDE SEQUENCE [LARGE SCALE GENOMIC DNA]</scope>
    <source>
        <strain evidence="2">QC88-366</strain>
    </source>
</reference>
<dbReference type="GO" id="GO:0015774">
    <property type="term" value="P:polysaccharide transport"/>
    <property type="evidence" value="ECO:0007669"/>
    <property type="project" value="InterPro"/>
</dbReference>
<name>A0A2K1QAA8_9GAMM</name>
<protein>
    <recommendedName>
        <fullName evidence="3">Capsular biosynthesis protein</fullName>
    </recommendedName>
</protein>
<dbReference type="Proteomes" id="UP000236345">
    <property type="component" value="Unassembled WGS sequence"/>
</dbReference>
<evidence type="ECO:0008006" key="3">
    <source>
        <dbReference type="Google" id="ProtNLM"/>
    </source>
</evidence>
<sequence length="398" mass="45394">MFYILVDDILKAKFFLAFARLDNVIFLTNKLSCFIYLKMKSKRKVYFLKKISGDHVNIGVDVSRLEMTISVLNGRQSVASAIANYQQVYASLINKLKSKVSSNDTVVLFNGNHASAIATADFFKNFNAKTLYAEISNLPGKMIFDPHGVNAQSILYTRPEILDTLPAVSDEKHYSWVARYIDYKNNPIPQSKINLKIYSVIAIDDFLSRLFSFFIREDSLTLNKKVNMFLDKYKSKKILAESVIADLDCNYVFFPTQVTSDTQLRINSEIDNAAAIKKIIEVEKGKNIYVKIHPAESNIAIMNFFKQLAHEGKITLVNNNTVKLIRNARKVYTINSTVGLESLILGKDLVVLGRAIYSNFNSSRIRQYIHIYLMDLDYFGENEITPSHINKLKKLTEL</sequence>
<evidence type="ECO:0000313" key="1">
    <source>
        <dbReference type="EMBL" id="PNS11974.1"/>
    </source>
</evidence>
<dbReference type="InterPro" id="IPR007833">
    <property type="entry name" value="Capsule_polysaccharide_synth"/>
</dbReference>
<accession>A0A2K1QAA8</accession>
<dbReference type="EMBL" id="NWUO01000005">
    <property type="protein sequence ID" value="PNS11974.1"/>
    <property type="molecule type" value="Genomic_DNA"/>
</dbReference>